<proteinExistence type="predicted"/>
<dbReference type="EMBL" id="ML977024">
    <property type="protein sequence ID" value="KAF1950645.1"/>
    <property type="molecule type" value="Genomic_DNA"/>
</dbReference>
<dbReference type="AlphaFoldDB" id="A0A6A5TCY5"/>
<name>A0A6A5TCY5_9PLEO</name>
<dbReference type="Proteomes" id="UP000800035">
    <property type="component" value="Unassembled WGS sequence"/>
</dbReference>
<accession>A0A6A5TCY5</accession>
<sequence length="181" mass="17544">MSSSTSAGGGGASSACCPPSSPSFPPGGSSFTSPVTAAPLSSLGLLLGASLCSASGALAGSGSLFASGVASSETGGTSGVLSLGGSGAGGGGAAGKLSSGAGGGSGASSTGLSIATPEGPGISLSRHALVCSNWLLLHTYFRLVIVTLVNDLLYTRMIEYRRWRKNYSSVYGLLWSVGCRV</sequence>
<feature type="region of interest" description="Disordered" evidence="1">
    <location>
        <begin position="1"/>
        <end position="32"/>
    </location>
</feature>
<gene>
    <name evidence="2" type="ORF">CC80DRAFT_227152</name>
</gene>
<evidence type="ECO:0000313" key="2">
    <source>
        <dbReference type="EMBL" id="KAF1950645.1"/>
    </source>
</evidence>
<evidence type="ECO:0000256" key="1">
    <source>
        <dbReference type="SAM" id="MobiDB-lite"/>
    </source>
</evidence>
<protein>
    <submittedName>
        <fullName evidence="2">Uncharacterized protein</fullName>
    </submittedName>
</protein>
<organism evidence="2 3">
    <name type="scientific">Byssothecium circinans</name>
    <dbReference type="NCBI Taxonomy" id="147558"/>
    <lineage>
        <taxon>Eukaryota</taxon>
        <taxon>Fungi</taxon>
        <taxon>Dikarya</taxon>
        <taxon>Ascomycota</taxon>
        <taxon>Pezizomycotina</taxon>
        <taxon>Dothideomycetes</taxon>
        <taxon>Pleosporomycetidae</taxon>
        <taxon>Pleosporales</taxon>
        <taxon>Massarineae</taxon>
        <taxon>Massarinaceae</taxon>
        <taxon>Byssothecium</taxon>
    </lineage>
</organism>
<evidence type="ECO:0000313" key="3">
    <source>
        <dbReference type="Proteomes" id="UP000800035"/>
    </source>
</evidence>
<keyword evidence="3" id="KW-1185">Reference proteome</keyword>
<reference evidence="2" key="1">
    <citation type="journal article" date="2020" name="Stud. Mycol.">
        <title>101 Dothideomycetes genomes: a test case for predicting lifestyles and emergence of pathogens.</title>
        <authorList>
            <person name="Haridas S."/>
            <person name="Albert R."/>
            <person name="Binder M."/>
            <person name="Bloem J."/>
            <person name="Labutti K."/>
            <person name="Salamov A."/>
            <person name="Andreopoulos B."/>
            <person name="Baker S."/>
            <person name="Barry K."/>
            <person name="Bills G."/>
            <person name="Bluhm B."/>
            <person name="Cannon C."/>
            <person name="Castanera R."/>
            <person name="Culley D."/>
            <person name="Daum C."/>
            <person name="Ezra D."/>
            <person name="Gonzalez J."/>
            <person name="Henrissat B."/>
            <person name="Kuo A."/>
            <person name="Liang C."/>
            <person name="Lipzen A."/>
            <person name="Lutzoni F."/>
            <person name="Magnuson J."/>
            <person name="Mondo S."/>
            <person name="Nolan M."/>
            <person name="Ohm R."/>
            <person name="Pangilinan J."/>
            <person name="Park H.-J."/>
            <person name="Ramirez L."/>
            <person name="Alfaro M."/>
            <person name="Sun H."/>
            <person name="Tritt A."/>
            <person name="Yoshinaga Y."/>
            <person name="Zwiers L.-H."/>
            <person name="Turgeon B."/>
            <person name="Goodwin S."/>
            <person name="Spatafora J."/>
            <person name="Crous P."/>
            <person name="Grigoriev I."/>
        </authorList>
    </citation>
    <scope>NUCLEOTIDE SEQUENCE</scope>
    <source>
        <strain evidence="2">CBS 675.92</strain>
    </source>
</reference>